<feature type="region of interest" description="Disordered" evidence="1">
    <location>
        <begin position="55"/>
        <end position="76"/>
    </location>
</feature>
<reference evidence="2" key="1">
    <citation type="submission" date="2020-02" db="EMBL/GenBank/DDBJ databases">
        <authorList>
            <person name="Meier V. D."/>
        </authorList>
    </citation>
    <scope>NUCLEOTIDE SEQUENCE</scope>
    <source>
        <strain evidence="2">AVDCRST_MAG70</strain>
    </source>
</reference>
<gene>
    <name evidence="2" type="ORF">AVDCRST_MAG70-515</name>
</gene>
<name>A0A6J4UB93_9BACT</name>
<protein>
    <submittedName>
        <fullName evidence="2">Uncharacterized protein</fullName>
    </submittedName>
</protein>
<evidence type="ECO:0000256" key="1">
    <source>
        <dbReference type="SAM" id="MobiDB-lite"/>
    </source>
</evidence>
<sequence>MFEPLDQITLARAHRDEIDRDLAHRALLRSFPDHSIGRVIRAAAGQALIRAGETLAGLPHRSPSPAATPPAIATTR</sequence>
<dbReference type="AlphaFoldDB" id="A0A6J4UB93"/>
<dbReference type="EMBL" id="CADCWH010000080">
    <property type="protein sequence ID" value="CAA9545986.1"/>
    <property type="molecule type" value="Genomic_DNA"/>
</dbReference>
<accession>A0A6J4UB93</accession>
<organism evidence="2">
    <name type="scientific">uncultured Thermomicrobiales bacterium</name>
    <dbReference type="NCBI Taxonomy" id="1645740"/>
    <lineage>
        <taxon>Bacteria</taxon>
        <taxon>Pseudomonadati</taxon>
        <taxon>Thermomicrobiota</taxon>
        <taxon>Thermomicrobia</taxon>
        <taxon>Thermomicrobiales</taxon>
        <taxon>environmental samples</taxon>
    </lineage>
</organism>
<feature type="compositionally biased region" description="Low complexity" evidence="1">
    <location>
        <begin position="63"/>
        <end position="76"/>
    </location>
</feature>
<proteinExistence type="predicted"/>
<evidence type="ECO:0000313" key="2">
    <source>
        <dbReference type="EMBL" id="CAA9545986.1"/>
    </source>
</evidence>